<evidence type="ECO:0000313" key="2">
    <source>
        <dbReference type="EMBL" id="MCL3786970.1"/>
    </source>
</evidence>
<sequence>MKKISFEVEESGFYGAYWENKNKSNSALIAMLGDDPSDYLAKTCVKWLHKNGVNVMTMSPAKKDYGHHNYPLERIEKAIEVLKKYGNTKIGIVGASTTGMLALVAASYFSDITLTVAMTPSDFVWQGFMQGNKDGCKEWPIEGESTLSWHGKPLDYMPFVYKHPDYWKVIEQETKGTGNILCSRKLFDDSEKAYNLTEKEMIKVENICGKLCLIGADDDTLWNTGKYIRRMDERLKKTPHKCDYEVLVYKYGTHFVFPETLIKLLVTGFSKFVMKFIFKSAKEHADECRQTRIDIDLKLRKVMREWNNM</sequence>
<proteinExistence type="predicted"/>
<dbReference type="InterPro" id="IPR029058">
    <property type="entry name" value="AB_hydrolase_fold"/>
</dbReference>
<dbReference type="Gene3D" id="3.40.50.1820">
    <property type="entry name" value="alpha/beta hydrolase"/>
    <property type="match status" value="1"/>
</dbReference>
<dbReference type="SUPFAM" id="SSF53474">
    <property type="entry name" value="alpha/beta-Hydrolases"/>
    <property type="match status" value="1"/>
</dbReference>
<reference evidence="2 3" key="1">
    <citation type="submission" date="2019-03" db="EMBL/GenBank/DDBJ databases">
        <authorList>
            <person name="Molinero N."/>
            <person name="Sanchez B."/>
            <person name="Walker A."/>
            <person name="Duncan S."/>
            <person name="Delgado S."/>
            <person name="Margolles A."/>
        </authorList>
    </citation>
    <scope>NUCLEOTIDE SEQUENCE [LARGE SCALE GENOMIC DNA]</scope>
    <source>
        <strain evidence="2 3">IPLA60002</strain>
    </source>
</reference>
<dbReference type="Pfam" id="PF08840">
    <property type="entry name" value="BAAT_C"/>
    <property type="match status" value="1"/>
</dbReference>
<feature type="domain" description="BAAT/Acyl-CoA thioester hydrolase C-terminal" evidence="1">
    <location>
        <begin position="72"/>
        <end position="258"/>
    </location>
</feature>
<comment type="caution">
    <text evidence="2">The sequence shown here is derived from an EMBL/GenBank/DDBJ whole genome shotgun (WGS) entry which is preliminary data.</text>
</comment>
<keyword evidence="3" id="KW-1185">Reference proteome</keyword>
<dbReference type="EMBL" id="SNUZ01000003">
    <property type="protein sequence ID" value="MCL3786970.1"/>
    <property type="molecule type" value="Genomic_DNA"/>
</dbReference>
<evidence type="ECO:0000259" key="1">
    <source>
        <dbReference type="Pfam" id="PF08840"/>
    </source>
</evidence>
<gene>
    <name evidence="2" type="ORF">E2N93_02850</name>
</gene>
<dbReference type="Proteomes" id="UP001056693">
    <property type="component" value="Unassembled WGS sequence"/>
</dbReference>
<dbReference type="RefSeq" id="WP_249376023.1">
    <property type="nucleotide sequence ID" value="NZ_SNUZ01000003.1"/>
</dbReference>
<name>A0ABT0NFE0_9FIRM</name>
<evidence type="ECO:0000313" key="3">
    <source>
        <dbReference type="Proteomes" id="UP001056693"/>
    </source>
</evidence>
<organism evidence="2 3">
    <name type="scientific">Ruminococcus bromii</name>
    <dbReference type="NCBI Taxonomy" id="40518"/>
    <lineage>
        <taxon>Bacteria</taxon>
        <taxon>Bacillati</taxon>
        <taxon>Bacillota</taxon>
        <taxon>Clostridia</taxon>
        <taxon>Eubacteriales</taxon>
        <taxon>Oscillospiraceae</taxon>
        <taxon>Ruminococcus</taxon>
    </lineage>
</organism>
<dbReference type="GO" id="GO:0016787">
    <property type="term" value="F:hydrolase activity"/>
    <property type="evidence" value="ECO:0007669"/>
    <property type="project" value="UniProtKB-KW"/>
</dbReference>
<dbReference type="InterPro" id="IPR014940">
    <property type="entry name" value="BAAT_C"/>
</dbReference>
<keyword evidence="2" id="KW-0378">Hydrolase</keyword>
<protein>
    <submittedName>
        <fullName evidence="2">Acyl-CoA thioester hydrolase</fullName>
    </submittedName>
</protein>
<accession>A0ABT0NFE0</accession>